<organism evidence="1 2">
    <name type="scientific">Penicillium nalgiovense</name>
    <dbReference type="NCBI Taxonomy" id="60175"/>
    <lineage>
        <taxon>Eukaryota</taxon>
        <taxon>Fungi</taxon>
        <taxon>Dikarya</taxon>
        <taxon>Ascomycota</taxon>
        <taxon>Pezizomycotina</taxon>
        <taxon>Eurotiomycetes</taxon>
        <taxon>Eurotiomycetidae</taxon>
        <taxon>Eurotiales</taxon>
        <taxon>Aspergillaceae</taxon>
        <taxon>Penicillium</taxon>
    </lineage>
</organism>
<gene>
    <name evidence="1" type="ORF">PENNAL_c0402G12089</name>
</gene>
<protein>
    <submittedName>
        <fullName evidence="1">Uncharacterized protein</fullName>
    </submittedName>
</protein>
<dbReference type="AlphaFoldDB" id="A0A1V6W3L9"/>
<evidence type="ECO:0000313" key="2">
    <source>
        <dbReference type="Proteomes" id="UP000191691"/>
    </source>
</evidence>
<accession>A0A1V6W3L9</accession>
<sequence length="99" mass="11396">MPKIISKRPRSPADVFNVMATPNFPFIAARRNIANISRLYDTFERSTCMIEDVICVTKICYMRCIFAGMQKRFIASALNGITTPRKIRKKIRDQTLIPI</sequence>
<proteinExistence type="predicted"/>
<name>A0A1V6W3L9_PENNA</name>
<dbReference type="EMBL" id="MOOB01000402">
    <property type="protein sequence ID" value="OQE57444.1"/>
    <property type="molecule type" value="Genomic_DNA"/>
</dbReference>
<keyword evidence="2" id="KW-1185">Reference proteome</keyword>
<comment type="caution">
    <text evidence="1">The sequence shown here is derived from an EMBL/GenBank/DDBJ whole genome shotgun (WGS) entry which is preliminary data.</text>
</comment>
<reference evidence="2" key="1">
    <citation type="journal article" date="2017" name="Nat. Microbiol.">
        <title>Global analysis of biosynthetic gene clusters reveals vast potential of secondary metabolite production in Penicillium species.</title>
        <authorList>
            <person name="Nielsen J.C."/>
            <person name="Grijseels S."/>
            <person name="Prigent S."/>
            <person name="Ji B."/>
            <person name="Dainat J."/>
            <person name="Nielsen K.F."/>
            <person name="Frisvad J.C."/>
            <person name="Workman M."/>
            <person name="Nielsen J."/>
        </authorList>
    </citation>
    <scope>NUCLEOTIDE SEQUENCE [LARGE SCALE GENOMIC DNA]</scope>
    <source>
        <strain evidence="2">IBT 13039</strain>
    </source>
</reference>
<dbReference type="Proteomes" id="UP000191691">
    <property type="component" value="Unassembled WGS sequence"/>
</dbReference>
<evidence type="ECO:0000313" key="1">
    <source>
        <dbReference type="EMBL" id="OQE57444.1"/>
    </source>
</evidence>
<feature type="non-terminal residue" evidence="1">
    <location>
        <position position="99"/>
    </location>
</feature>